<keyword evidence="2" id="KW-1185">Reference proteome</keyword>
<protein>
    <submittedName>
        <fullName evidence="1">Uncharacterized protein</fullName>
    </submittedName>
</protein>
<evidence type="ECO:0000313" key="1">
    <source>
        <dbReference type="EMBL" id="EEH05621.1"/>
    </source>
</evidence>
<dbReference type="InParanoid" id="C0NRV5"/>
<proteinExistence type="predicted"/>
<dbReference type="EMBL" id="GG663370">
    <property type="protein sequence ID" value="EEH05621.1"/>
    <property type="molecule type" value="Genomic_DNA"/>
</dbReference>
<organism evidence="1 2">
    <name type="scientific">Ajellomyces capsulatus (strain G186AR / H82 / ATCC MYA-2454 / RMSCC 2432)</name>
    <name type="common">Darling's disease fungus</name>
    <name type="synonym">Histoplasma capsulatum</name>
    <dbReference type="NCBI Taxonomy" id="447093"/>
    <lineage>
        <taxon>Eukaryota</taxon>
        <taxon>Fungi</taxon>
        <taxon>Dikarya</taxon>
        <taxon>Ascomycota</taxon>
        <taxon>Pezizomycotina</taxon>
        <taxon>Eurotiomycetes</taxon>
        <taxon>Eurotiomycetidae</taxon>
        <taxon>Onygenales</taxon>
        <taxon>Ajellomycetaceae</taxon>
        <taxon>Histoplasma</taxon>
    </lineage>
</organism>
<dbReference type="VEuPathDB" id="FungiDB:I7I50_06137"/>
<dbReference type="HOGENOM" id="CLU_773773_0_0_1"/>
<dbReference type="Proteomes" id="UP000001631">
    <property type="component" value="Unassembled WGS sequence"/>
</dbReference>
<name>C0NRV5_AJECG</name>
<dbReference type="GeneID" id="69038901"/>
<dbReference type="RefSeq" id="XP_045286102.1">
    <property type="nucleotide sequence ID" value="XM_045432934.1"/>
</dbReference>
<accession>C0NRV5</accession>
<gene>
    <name evidence="1" type="ORF">HCBG_05885</name>
</gene>
<dbReference type="AlphaFoldDB" id="C0NRV5"/>
<sequence length="358" mass="40280">MITSAFWGTPWRAVLGAPSDGGTRHGAHVYDSAPLDGDGNRQDWSASWYFRLTEGPNARHGSWYKCISHHIPYPISPIPYPHRMLEIQTRCSQPQAQELQPRNMSGHVTSPTSPGIQGFKRQRHRDISSQRPGGSCTIWEPLGFNRSTDFVGCSNGTSPTPRLETPAGLNYSGALHCLSTETMGAKYKNSLLGRRNRIASEICGLPHPLDIHALESQRRARSQWGQLVAAESTTCPAYFQGYYSTNNEEQLPHQAFTYCKYGHDAPLHETRCQAMMRVAAWMLNWVLSGVAVFPKILITGYNQEPHMINQLTHGGQPYSRKAIYEFTRLKIRSTTPKYTTKYDSINPMEVNSVKNVRE</sequence>
<evidence type="ECO:0000313" key="2">
    <source>
        <dbReference type="Proteomes" id="UP000001631"/>
    </source>
</evidence>
<reference evidence="1" key="1">
    <citation type="submission" date="2009-02" db="EMBL/GenBank/DDBJ databases">
        <title>The Genome Sequence of Ajellomyces capsulatus strain G186AR.</title>
        <authorList>
            <consortium name="The Broad Institute Genome Sequencing Platform"/>
            <person name="Champion M."/>
            <person name="Cuomo C."/>
            <person name="Ma L.-J."/>
            <person name="Henn M.R."/>
            <person name="Sil A."/>
            <person name="Goldman B."/>
            <person name="Young S.K."/>
            <person name="Kodira C.D."/>
            <person name="Zeng Q."/>
            <person name="Koehrsen M."/>
            <person name="Alvarado L."/>
            <person name="Berlin A."/>
            <person name="Borenstein D."/>
            <person name="Chen Z."/>
            <person name="Engels R."/>
            <person name="Freedman E."/>
            <person name="Gellesch M."/>
            <person name="Goldberg J."/>
            <person name="Griggs A."/>
            <person name="Gujja S."/>
            <person name="Heiman D."/>
            <person name="Hepburn T."/>
            <person name="Howarth C."/>
            <person name="Jen D."/>
            <person name="Larson L."/>
            <person name="Lewis B."/>
            <person name="Mehta T."/>
            <person name="Park D."/>
            <person name="Pearson M."/>
            <person name="Roberts A."/>
            <person name="Saif S."/>
            <person name="Shea T."/>
            <person name="Shenoy N."/>
            <person name="Sisk P."/>
            <person name="Stolte C."/>
            <person name="Sykes S."/>
            <person name="Walk T."/>
            <person name="White J."/>
            <person name="Yandava C."/>
            <person name="Klein B."/>
            <person name="McEwen J.G."/>
            <person name="Puccia R."/>
            <person name="Goldman G.H."/>
            <person name="Felipe M.S."/>
            <person name="Nino-Vega G."/>
            <person name="San-Blas G."/>
            <person name="Taylor J."/>
            <person name="Mendoza L."/>
            <person name="Galagan J."/>
            <person name="Nusbaum C."/>
            <person name="Birren B."/>
        </authorList>
    </citation>
    <scope>NUCLEOTIDE SEQUENCE</scope>
    <source>
        <strain evidence="1">G186AR</strain>
    </source>
</reference>
<dbReference type="VEuPathDB" id="FungiDB:I7I50_06136"/>